<dbReference type="AlphaFoldDB" id="A0A9N9PTI5"/>
<sequence length="127" mass="14406">MGQVADLVHRHTAERILGSSWVLVNSNKDTASGATSPPLGLGSNMKYTSEFLHHITDWRPEHEVARLVRISDRSEEKDGIRRERCIDVRNGDLRCIIEILVSGCSKRRYKKPLKGRIRVNEMVTQGV</sequence>
<keyword evidence="2" id="KW-1185">Reference proteome</keyword>
<dbReference type="Proteomes" id="UP000696280">
    <property type="component" value="Unassembled WGS sequence"/>
</dbReference>
<evidence type="ECO:0000313" key="2">
    <source>
        <dbReference type="Proteomes" id="UP000696280"/>
    </source>
</evidence>
<organism evidence="1 2">
    <name type="scientific">Hymenoscyphus fraxineus</name>
    <dbReference type="NCBI Taxonomy" id="746836"/>
    <lineage>
        <taxon>Eukaryota</taxon>
        <taxon>Fungi</taxon>
        <taxon>Dikarya</taxon>
        <taxon>Ascomycota</taxon>
        <taxon>Pezizomycotina</taxon>
        <taxon>Leotiomycetes</taxon>
        <taxon>Helotiales</taxon>
        <taxon>Helotiaceae</taxon>
        <taxon>Hymenoscyphus</taxon>
    </lineage>
</organism>
<comment type="caution">
    <text evidence="1">The sequence shown here is derived from an EMBL/GenBank/DDBJ whole genome shotgun (WGS) entry which is preliminary data.</text>
</comment>
<proteinExistence type="predicted"/>
<accession>A0A9N9PTI5</accession>
<evidence type="ECO:0000313" key="1">
    <source>
        <dbReference type="EMBL" id="CAG8959166.1"/>
    </source>
</evidence>
<dbReference type="EMBL" id="CAJVRL010000089">
    <property type="protein sequence ID" value="CAG8959166.1"/>
    <property type="molecule type" value="Genomic_DNA"/>
</dbReference>
<protein>
    <submittedName>
        <fullName evidence="1">Uncharacterized protein</fullName>
    </submittedName>
</protein>
<gene>
    <name evidence="1" type="ORF">HYFRA_00013030</name>
</gene>
<name>A0A9N9PTI5_9HELO</name>
<reference evidence="1" key="1">
    <citation type="submission" date="2021-07" db="EMBL/GenBank/DDBJ databases">
        <authorList>
            <person name="Durling M."/>
        </authorList>
    </citation>
    <scope>NUCLEOTIDE SEQUENCE</scope>
</reference>